<dbReference type="AlphaFoldDB" id="W9PYZ3"/>
<protein>
    <submittedName>
        <fullName evidence="2">Uncharacterized protein</fullName>
    </submittedName>
</protein>
<feature type="compositionally biased region" description="Basic and acidic residues" evidence="1">
    <location>
        <begin position="37"/>
        <end position="51"/>
    </location>
</feature>
<name>W9PYZ3_FUSOX</name>
<dbReference type="Proteomes" id="UP000030751">
    <property type="component" value="Unassembled WGS sequence"/>
</dbReference>
<accession>W9PYZ3</accession>
<organism evidence="2">
    <name type="scientific">Fusarium oxysporum f. sp. pisi HDV247</name>
    <dbReference type="NCBI Taxonomy" id="1080344"/>
    <lineage>
        <taxon>Eukaryota</taxon>
        <taxon>Fungi</taxon>
        <taxon>Dikarya</taxon>
        <taxon>Ascomycota</taxon>
        <taxon>Pezizomycotina</taxon>
        <taxon>Sordariomycetes</taxon>
        <taxon>Hypocreomycetidae</taxon>
        <taxon>Hypocreales</taxon>
        <taxon>Nectriaceae</taxon>
        <taxon>Fusarium</taxon>
        <taxon>Fusarium oxysporum species complex</taxon>
    </lineage>
</organism>
<sequence>MNMEWAGPVRRGKLGETRRAVHRVDVRSRVARGTGLSDKDRCDEVEGGKDT</sequence>
<gene>
    <name evidence="2" type="ORF">FOVG_06142</name>
</gene>
<evidence type="ECO:0000313" key="2">
    <source>
        <dbReference type="EMBL" id="EXA44850.1"/>
    </source>
</evidence>
<evidence type="ECO:0000256" key="1">
    <source>
        <dbReference type="SAM" id="MobiDB-lite"/>
    </source>
</evidence>
<proteinExistence type="predicted"/>
<reference evidence="2" key="1">
    <citation type="submission" date="2011-10" db="EMBL/GenBank/DDBJ databases">
        <title>The Genome Sequence of Fusarium oxysporum HDV247.</title>
        <authorList>
            <consortium name="The Broad Institute Genome Sequencing Platform"/>
            <person name="Ma L.-J."/>
            <person name="Gale L.R."/>
            <person name="Schwartz D.C."/>
            <person name="Zhou S."/>
            <person name="Corby-Kistler H."/>
            <person name="Young S.K."/>
            <person name="Zeng Q."/>
            <person name="Gargeya S."/>
            <person name="Fitzgerald M."/>
            <person name="Haas B."/>
            <person name="Abouelleil A."/>
            <person name="Alvarado L."/>
            <person name="Arachchi H.M."/>
            <person name="Berlin A."/>
            <person name="Brown A."/>
            <person name="Chapman S.B."/>
            <person name="Chen Z."/>
            <person name="Dunbar C."/>
            <person name="Freedman E."/>
            <person name="Gearin G."/>
            <person name="Goldberg J."/>
            <person name="Griggs A."/>
            <person name="Gujja S."/>
            <person name="Heiman D."/>
            <person name="Howarth C."/>
            <person name="Larson L."/>
            <person name="Lui A."/>
            <person name="MacDonald P.J.P."/>
            <person name="Montmayeur A."/>
            <person name="Murphy C."/>
            <person name="Neiman D."/>
            <person name="Pearson M."/>
            <person name="Priest M."/>
            <person name="Roberts A."/>
            <person name="Saif S."/>
            <person name="Shea T."/>
            <person name="Shenoy N."/>
            <person name="Sisk P."/>
            <person name="Stolte C."/>
            <person name="Sykes S."/>
            <person name="Wortman J."/>
            <person name="Nusbaum C."/>
            <person name="Birren B."/>
        </authorList>
    </citation>
    <scope>NUCLEOTIDE SEQUENCE [LARGE SCALE GENOMIC DNA]</scope>
    <source>
        <strain evidence="2">HDV247</strain>
    </source>
</reference>
<dbReference type="EMBL" id="JH650971">
    <property type="protein sequence ID" value="EXA44850.1"/>
    <property type="molecule type" value="Genomic_DNA"/>
</dbReference>
<feature type="region of interest" description="Disordered" evidence="1">
    <location>
        <begin position="32"/>
        <end position="51"/>
    </location>
</feature>
<reference evidence="2" key="2">
    <citation type="submission" date="2012-05" db="EMBL/GenBank/DDBJ databases">
        <title>Annotation of the Genome Sequence of Fusarium oxysporum HDV247.</title>
        <authorList>
            <consortium name="The Broad Institute Genomics Platform"/>
            <person name="Ma L.-J."/>
            <person name="Corby-Kistler H."/>
            <person name="Broz K."/>
            <person name="Gale L.R."/>
            <person name="Jonkers W."/>
            <person name="O'Donnell K."/>
            <person name="Ploetz R."/>
            <person name="Steinberg C."/>
            <person name="Schwartz D.C."/>
            <person name="VanEtten H."/>
            <person name="Zhou S."/>
            <person name="Young S.K."/>
            <person name="Zeng Q."/>
            <person name="Gargeya S."/>
            <person name="Fitzgerald M."/>
            <person name="Abouelleil A."/>
            <person name="Alvarado L."/>
            <person name="Chapman S.B."/>
            <person name="Gainer-Dewar J."/>
            <person name="Goldberg J."/>
            <person name="Griggs A."/>
            <person name="Gujja S."/>
            <person name="Hansen M."/>
            <person name="Howarth C."/>
            <person name="Imamovic A."/>
            <person name="Ireland A."/>
            <person name="Larimer J."/>
            <person name="McCowan C."/>
            <person name="Murphy C."/>
            <person name="Pearson M."/>
            <person name="Poon T.W."/>
            <person name="Priest M."/>
            <person name="Roberts A."/>
            <person name="Saif S."/>
            <person name="Shea T."/>
            <person name="Sykes S."/>
            <person name="Wortman J."/>
            <person name="Nusbaum C."/>
            <person name="Birren B."/>
        </authorList>
    </citation>
    <scope>NUCLEOTIDE SEQUENCE</scope>
    <source>
        <strain evidence="2">HDV247</strain>
    </source>
</reference>
<dbReference type="HOGENOM" id="CLU_3143126_0_0_1"/>